<organism evidence="1 2">
    <name type="scientific">Streptomyces kaniharaensis</name>
    <dbReference type="NCBI Taxonomy" id="212423"/>
    <lineage>
        <taxon>Bacteria</taxon>
        <taxon>Bacillati</taxon>
        <taxon>Actinomycetota</taxon>
        <taxon>Actinomycetes</taxon>
        <taxon>Kitasatosporales</taxon>
        <taxon>Streptomycetaceae</taxon>
        <taxon>Streptomyces</taxon>
    </lineage>
</organism>
<protein>
    <submittedName>
        <fullName evidence="1">Uncharacterized protein</fullName>
    </submittedName>
</protein>
<evidence type="ECO:0000313" key="2">
    <source>
        <dbReference type="Proteomes" id="UP000450000"/>
    </source>
</evidence>
<gene>
    <name evidence="1" type="ORF">F7Q99_19390</name>
</gene>
<proteinExistence type="predicted"/>
<dbReference type="Proteomes" id="UP000450000">
    <property type="component" value="Unassembled WGS sequence"/>
</dbReference>
<dbReference type="RefSeq" id="WP_153463099.1">
    <property type="nucleotide sequence ID" value="NZ_WBOF01000001.1"/>
</dbReference>
<name>A0A6N7KVM4_9ACTN</name>
<sequence>MDDTRQPTLAEIEERFVALLDGRSSRDEADRWAARWAFDDDLTWTEPEWWALGLLAGIDLRHGPGADYLHDDAQVRAWLHELRARRAAP</sequence>
<dbReference type="EMBL" id="WBOF01000001">
    <property type="protein sequence ID" value="MQS14368.1"/>
    <property type="molecule type" value="Genomic_DNA"/>
</dbReference>
<evidence type="ECO:0000313" key="1">
    <source>
        <dbReference type="EMBL" id="MQS14368.1"/>
    </source>
</evidence>
<dbReference type="OrthoDB" id="4225757at2"/>
<accession>A0A6N7KVM4</accession>
<dbReference type="AlphaFoldDB" id="A0A6N7KVM4"/>
<comment type="caution">
    <text evidence="1">The sequence shown here is derived from an EMBL/GenBank/DDBJ whole genome shotgun (WGS) entry which is preliminary data.</text>
</comment>
<keyword evidence="2" id="KW-1185">Reference proteome</keyword>
<reference evidence="1 2" key="1">
    <citation type="submission" date="2019-09" db="EMBL/GenBank/DDBJ databases">
        <title>Genome Sequences of Streptomyces kaniharaensis ATCC 21070.</title>
        <authorList>
            <person name="Zhu W."/>
            <person name="De Crecy-Lagard V."/>
            <person name="Richards N.G."/>
        </authorList>
    </citation>
    <scope>NUCLEOTIDE SEQUENCE [LARGE SCALE GENOMIC DNA]</scope>
    <source>
        <strain evidence="1 2">SF-557</strain>
    </source>
</reference>